<feature type="transmembrane region" description="Helical" evidence="1">
    <location>
        <begin position="16"/>
        <end position="36"/>
    </location>
</feature>
<evidence type="ECO:0000313" key="3">
    <source>
        <dbReference type="Proteomes" id="UP000755585"/>
    </source>
</evidence>
<keyword evidence="1" id="KW-0812">Transmembrane</keyword>
<name>A0ABS4UX79_9ACTN</name>
<dbReference type="RefSeq" id="WP_281067462.1">
    <property type="nucleotide sequence ID" value="NZ_BAAAVU010000023.1"/>
</dbReference>
<accession>A0ABS4UX79</accession>
<sequence>MSTAHTPSILSHATRLVAALHAALVVLVLASVVRYLSGHGFT</sequence>
<evidence type="ECO:0000256" key="1">
    <source>
        <dbReference type="SAM" id="Phobius"/>
    </source>
</evidence>
<organism evidence="2 3">
    <name type="scientific">Kribbella aluminosa</name>
    <dbReference type="NCBI Taxonomy" id="416017"/>
    <lineage>
        <taxon>Bacteria</taxon>
        <taxon>Bacillati</taxon>
        <taxon>Actinomycetota</taxon>
        <taxon>Actinomycetes</taxon>
        <taxon>Propionibacteriales</taxon>
        <taxon>Kribbellaceae</taxon>
        <taxon>Kribbella</taxon>
    </lineage>
</organism>
<comment type="caution">
    <text evidence="2">The sequence shown here is derived from an EMBL/GenBank/DDBJ whole genome shotgun (WGS) entry which is preliminary data.</text>
</comment>
<keyword evidence="1" id="KW-0472">Membrane</keyword>
<proteinExistence type="predicted"/>
<protein>
    <submittedName>
        <fullName evidence="2">Uncharacterized protein</fullName>
    </submittedName>
</protein>
<reference evidence="2 3" key="1">
    <citation type="submission" date="2021-03" db="EMBL/GenBank/DDBJ databases">
        <title>Sequencing the genomes of 1000 actinobacteria strains.</title>
        <authorList>
            <person name="Klenk H.-P."/>
        </authorList>
    </citation>
    <scope>NUCLEOTIDE SEQUENCE [LARGE SCALE GENOMIC DNA]</scope>
    <source>
        <strain evidence="2 3">DSM 18824</strain>
    </source>
</reference>
<dbReference type="EMBL" id="JAGINT010000002">
    <property type="protein sequence ID" value="MBP2356236.1"/>
    <property type="molecule type" value="Genomic_DNA"/>
</dbReference>
<dbReference type="Proteomes" id="UP000755585">
    <property type="component" value="Unassembled WGS sequence"/>
</dbReference>
<gene>
    <name evidence="2" type="ORF">JOF29_007346</name>
</gene>
<evidence type="ECO:0000313" key="2">
    <source>
        <dbReference type="EMBL" id="MBP2356236.1"/>
    </source>
</evidence>
<keyword evidence="3" id="KW-1185">Reference proteome</keyword>
<keyword evidence="1" id="KW-1133">Transmembrane helix</keyword>